<dbReference type="EMBL" id="OD564373">
    <property type="protein sequence ID" value="CAD7438085.1"/>
    <property type="molecule type" value="Genomic_DNA"/>
</dbReference>
<name>A0A7R9EN78_9NEOP</name>
<evidence type="ECO:0000256" key="6">
    <source>
        <dbReference type="ARBA" id="ARBA00023136"/>
    </source>
</evidence>
<dbReference type="PANTHER" id="PTHR22780">
    <property type="entry name" value="ADAPTIN, ALPHA/GAMMA/EPSILON"/>
    <property type="match status" value="1"/>
</dbReference>
<feature type="compositionally biased region" description="Basic and acidic residues" evidence="11">
    <location>
        <begin position="845"/>
        <end position="855"/>
    </location>
</feature>
<dbReference type="InterPro" id="IPR003164">
    <property type="entry name" value="Clathrin_a-adaptin_app_sub_C"/>
</dbReference>
<dbReference type="GO" id="GO:0030122">
    <property type="term" value="C:AP-2 adaptor complex"/>
    <property type="evidence" value="ECO:0007669"/>
    <property type="project" value="UniProtKB-ARBA"/>
</dbReference>
<dbReference type="SUPFAM" id="SSF48371">
    <property type="entry name" value="ARM repeat"/>
    <property type="match status" value="1"/>
</dbReference>
<feature type="compositionally biased region" description="Polar residues" evidence="11">
    <location>
        <begin position="858"/>
        <end position="869"/>
    </location>
</feature>
<keyword evidence="7" id="KW-0168">Coated pit</keyword>
<evidence type="ECO:0000259" key="13">
    <source>
        <dbReference type="SMART" id="SM00809"/>
    </source>
</evidence>
<dbReference type="SMART" id="SM00809">
    <property type="entry name" value="Alpha_adaptinC2"/>
    <property type="match status" value="1"/>
</dbReference>
<dbReference type="InterPro" id="IPR008152">
    <property type="entry name" value="Clathrin_a/b/g-adaptin_app_Ig"/>
</dbReference>
<sequence>MQRLRSRKLRLTAVGFICKVNRSEALKKLFSYTHMHIPFRIHDNCSTTVTCMLRHTRVPPPQINNRMQHVQPRRLLKYNNNNAIAQIRQDVRTLKSCVNAVHPLRWPRGLTRYSRCRLDWGDRGSIPAVNKTRIRQCKEMDCGSLECLSSVLCISGSEQDTHQAVQGNGLWELRAFLSLFCVFQAVNKTRIRQCKGMNCGSLECLSLFCVFQAVNKTRIRQCKEMDCGSLECLSLFCVFQAVNKTRIRQCKEMDCGSLECLSLFCVFQAVNKTRIRQNAGSKSKEAEMKRINKELANIRSKFKGDKTLDGYQKKKYVCKLLFIFLLGHDIDFGHMEAVNLLSSNKNPVHVSLALQCIANIGSKEMAEAFGHEIPKLLVSGDTMDVVKQSAALCLLRLFRTSQEIIPSGEWTSRIIHLLNDQHMGVVTAATSLIDSLVKKNPDEYKGCISLAVSRLSRIVTASYTDLQDYTYYFVPAPWLSVKLLRLLQNYPPPEDPGVRGRLNECLETILNKAQEPPKSKKVQHSNAKNAVLFEAISLIIHNDTEPNLLVRACNQLGQFLSNRETNLRYLALESMCLLATSEFSHDAVKKHQEVVILSMKMEKDVSVRQQAVDLLYAMCDKSNAEEIVQEMLNYLETADYSIREEMVLKVAILAEKYATDYTWYVDVILNLIRIAGDYVSEEVWYRVIQIVINRDDVQGYAAKTVFEALQAPACHENMVKVGGYILGEFGNLIAGDQRSSPAVQFQLLHSKYHLCSPMTRALLLSTYIKFVNLFPEIKTHIQDVFKTHSNLRSADAELQQRASEYLQLSIIASTDVLATVLEEMPAFPERESSILAVLKKKKPGRVPDNEIKEGKSPVPTTNHQDESLPTTQVVNSANVSSTDLLGLSTPPSSQPTAPAAGGALLDMFGDVYPTGSPNNVNNLPPAAMKILFVCKNNGVLFENDLIQIGVKSEFRQNLGRLGLFYGNKTSFALQNFAPTISCPDSLVSKLNVQVKPVEPVLEAGAQIQQMINVECVEDFTDTPTMIITFIYNNVPQKLTVRLPLTVNKFFEPTEMNGESFFARWKNLGGNQQRSQRIFKAAQPMDLTAVRTKILGFGMQLLDGIDPNPDNFVCAGIIHTRTQQVGCLLRLEPNKQAQNYVFQELWSNSFVLCQKFQPKLKKSNGQDCNILVTSFNANDLIGEGDITWGFHYYLTPSDTDVMVASPRVYIFSCDLNNGYVGRQLLATCIYLQYQTWLLSVGVNSQQIQLKLKLTGPKCPWITKIWDDMEHYKIHYTKFKLTELSQLYKKNPDNSLAVNKINTLKKEKCMQKIQICIFAIFRRRYRKVGWEIYKRGRKKNCFYNEKNNTVHSHFTLLPLNRSFICSFFMFLYLLLSSDIVNCVLIFVVKLCLYPPFLHLLSCGAIVGNSGNESLFKLEEM</sequence>
<evidence type="ECO:0000256" key="2">
    <source>
        <dbReference type="ARBA" id="ARBA00004413"/>
    </source>
</evidence>
<keyword evidence="12" id="KW-1133">Transmembrane helix</keyword>
<dbReference type="InterPro" id="IPR009028">
    <property type="entry name" value="Coatomer/calthrin_app_sub_C"/>
</dbReference>
<dbReference type="Pfam" id="PF02883">
    <property type="entry name" value="Alpha_adaptinC2"/>
    <property type="match status" value="1"/>
</dbReference>
<dbReference type="Pfam" id="PF02296">
    <property type="entry name" value="Alpha_adaptin_C"/>
    <property type="match status" value="1"/>
</dbReference>
<dbReference type="Gene3D" id="3.30.310.10">
    <property type="entry name" value="TATA-Binding Protein"/>
    <property type="match status" value="1"/>
</dbReference>
<dbReference type="SUPFAM" id="SSF55711">
    <property type="entry name" value="Subdomain of clathrin and coatomer appendage domain"/>
    <property type="match status" value="1"/>
</dbReference>
<keyword evidence="5" id="KW-0653">Protein transport</keyword>
<evidence type="ECO:0000256" key="1">
    <source>
        <dbReference type="ARBA" id="ARBA00004277"/>
    </source>
</evidence>
<dbReference type="InterPro" id="IPR050840">
    <property type="entry name" value="Adaptor_Complx_Large_Subunit"/>
</dbReference>
<keyword evidence="6 12" id="KW-0472">Membrane</keyword>
<protein>
    <recommendedName>
        <fullName evidence="9">AP-2 complex subunit alpha</fullName>
    </recommendedName>
    <alternativeName>
        <fullName evidence="10">Alpha-adaptin</fullName>
    </alternativeName>
</protein>
<dbReference type="InterPro" id="IPR013041">
    <property type="entry name" value="Clathrin_app_Ig-like_sf"/>
</dbReference>
<keyword evidence="3" id="KW-0813">Transport</keyword>
<dbReference type="InterPro" id="IPR012295">
    <property type="entry name" value="TBP_dom_sf"/>
</dbReference>
<dbReference type="FunFam" id="2.60.40.1230:FF:000003">
    <property type="entry name" value="AP-2 complex subunit alpha"/>
    <property type="match status" value="1"/>
</dbReference>
<comment type="subcellular location">
    <subcellularLocation>
        <location evidence="2">Cell membrane</location>
        <topology evidence="2">Peripheral membrane protein</topology>
        <orientation evidence="2">Cytoplasmic side</orientation>
    </subcellularLocation>
    <subcellularLocation>
        <location evidence="1">Membrane</location>
        <location evidence="1">Coated pit</location>
        <topology evidence="1">Peripheral membrane protein</topology>
        <orientation evidence="1">Cytoplasmic side</orientation>
    </subcellularLocation>
</comment>
<feature type="transmembrane region" description="Helical" evidence="12">
    <location>
        <begin position="1365"/>
        <end position="1386"/>
    </location>
</feature>
<dbReference type="Pfam" id="PF01602">
    <property type="entry name" value="Adaptin_N"/>
    <property type="match status" value="1"/>
</dbReference>
<evidence type="ECO:0000256" key="4">
    <source>
        <dbReference type="ARBA" id="ARBA00022583"/>
    </source>
</evidence>
<keyword evidence="4" id="KW-0254">Endocytosis</keyword>
<dbReference type="InterPro" id="IPR002553">
    <property type="entry name" value="Clathrin/coatomer_adapt-like_N"/>
</dbReference>
<evidence type="ECO:0000256" key="8">
    <source>
        <dbReference type="ARBA" id="ARBA00062716"/>
    </source>
</evidence>
<evidence type="ECO:0000256" key="7">
    <source>
        <dbReference type="ARBA" id="ARBA00023176"/>
    </source>
</evidence>
<dbReference type="InterPro" id="IPR011989">
    <property type="entry name" value="ARM-like"/>
</dbReference>
<dbReference type="Gene3D" id="2.60.40.1230">
    <property type="match status" value="1"/>
</dbReference>
<dbReference type="Gene3D" id="1.25.10.10">
    <property type="entry name" value="Leucine-rich Repeat Variant"/>
    <property type="match status" value="1"/>
</dbReference>
<feature type="region of interest" description="Disordered" evidence="11">
    <location>
        <begin position="845"/>
        <end position="869"/>
    </location>
</feature>
<reference evidence="14" key="1">
    <citation type="submission" date="2020-11" db="EMBL/GenBank/DDBJ databases">
        <authorList>
            <person name="Tran Van P."/>
        </authorList>
    </citation>
    <scope>NUCLEOTIDE SEQUENCE</scope>
</reference>
<dbReference type="InterPro" id="IPR016024">
    <property type="entry name" value="ARM-type_fold"/>
</dbReference>
<dbReference type="GO" id="GO:0006897">
    <property type="term" value="P:endocytosis"/>
    <property type="evidence" value="ECO:0007669"/>
    <property type="project" value="UniProtKB-KW"/>
</dbReference>
<feature type="domain" description="Clathrin adaptor alpha/beta/gamma-adaptin appendage Ig-like subdomain" evidence="13">
    <location>
        <begin position="930"/>
        <end position="1043"/>
    </location>
</feature>
<organism evidence="14">
    <name type="scientific">Timema bartmani</name>
    <dbReference type="NCBI Taxonomy" id="61472"/>
    <lineage>
        <taxon>Eukaryota</taxon>
        <taxon>Metazoa</taxon>
        <taxon>Ecdysozoa</taxon>
        <taxon>Arthropoda</taxon>
        <taxon>Hexapoda</taxon>
        <taxon>Insecta</taxon>
        <taxon>Pterygota</taxon>
        <taxon>Neoptera</taxon>
        <taxon>Polyneoptera</taxon>
        <taxon>Phasmatodea</taxon>
        <taxon>Timematodea</taxon>
        <taxon>Timematoidea</taxon>
        <taxon>Timematidae</taxon>
        <taxon>Timema</taxon>
    </lineage>
</organism>
<keyword evidence="12" id="KW-0812">Transmembrane</keyword>
<evidence type="ECO:0000256" key="10">
    <source>
        <dbReference type="ARBA" id="ARBA00081914"/>
    </source>
</evidence>
<evidence type="ECO:0000256" key="11">
    <source>
        <dbReference type="SAM" id="MobiDB-lite"/>
    </source>
</evidence>
<evidence type="ECO:0000256" key="3">
    <source>
        <dbReference type="ARBA" id="ARBA00022448"/>
    </source>
</evidence>
<proteinExistence type="predicted"/>
<comment type="subunit">
    <text evidence="8">Adaptor protein complex 2 (AP-2) is a heterotetramer composed of two large adaptins (alpha-type and beta-type subunits), a medium adaptin (mu-type subunit AP50) and a small adaptin (sigma-type subunit AP17).</text>
</comment>
<dbReference type="SUPFAM" id="SSF49348">
    <property type="entry name" value="Clathrin adaptor appendage domain"/>
    <property type="match status" value="1"/>
</dbReference>
<accession>A0A7R9EN78</accession>
<evidence type="ECO:0000256" key="5">
    <source>
        <dbReference type="ARBA" id="ARBA00022927"/>
    </source>
</evidence>
<dbReference type="GO" id="GO:0006886">
    <property type="term" value="P:intracellular protein transport"/>
    <property type="evidence" value="ECO:0007669"/>
    <property type="project" value="InterPro"/>
</dbReference>
<dbReference type="FunFam" id="1.25.10.10:FF:000020">
    <property type="entry name" value="AP-2 complex subunit alpha"/>
    <property type="match status" value="1"/>
</dbReference>
<evidence type="ECO:0000256" key="12">
    <source>
        <dbReference type="SAM" id="Phobius"/>
    </source>
</evidence>
<evidence type="ECO:0000313" key="14">
    <source>
        <dbReference type="EMBL" id="CAD7438085.1"/>
    </source>
</evidence>
<gene>
    <name evidence="14" type="ORF">TBIB3V08_LOCUS682</name>
</gene>
<evidence type="ECO:0000256" key="9">
    <source>
        <dbReference type="ARBA" id="ARBA00068769"/>
    </source>
</evidence>